<accession>A0A974S206</accession>
<dbReference type="InterPro" id="IPR052922">
    <property type="entry name" value="Cytidylate_Kinase-2"/>
</dbReference>
<name>A0A974S206_PERPY</name>
<dbReference type="InterPro" id="IPR027417">
    <property type="entry name" value="P-loop_NTPase"/>
</dbReference>
<dbReference type="PANTHER" id="PTHR37816">
    <property type="entry name" value="YALI0E33011P"/>
    <property type="match status" value="1"/>
</dbReference>
<keyword evidence="2" id="KW-1185">Reference proteome</keyword>
<gene>
    <name evidence="1" type="ORF">I6J18_09775</name>
</gene>
<dbReference type="Proteomes" id="UP000595254">
    <property type="component" value="Chromosome"/>
</dbReference>
<reference evidence="1 2" key="1">
    <citation type="submission" date="2021-01" db="EMBL/GenBank/DDBJ databases">
        <title>FDA dAtabase for Regulatory Grade micrObial Sequences (FDA-ARGOS): Supporting development and validation of Infectious Disease Dx tests.</title>
        <authorList>
            <person name="Nelson B."/>
            <person name="Plummer A."/>
            <person name="Tallon L."/>
            <person name="Sadzewicz L."/>
            <person name="Zhao X."/>
            <person name="Boylan J."/>
            <person name="Ott S."/>
            <person name="Bowen H."/>
            <person name="Vavikolanu K."/>
            <person name="Mehta A."/>
            <person name="Aluvathingal J."/>
            <person name="Nadendla S."/>
            <person name="Myers T."/>
            <person name="Yan Y."/>
            <person name="Sichtig H."/>
        </authorList>
    </citation>
    <scope>NUCLEOTIDE SEQUENCE [LARGE SCALE GENOMIC DNA]</scope>
    <source>
        <strain evidence="1 2">FDAARGOS_1161</strain>
    </source>
</reference>
<dbReference type="PANTHER" id="PTHR37816:SF3">
    <property type="entry name" value="MODULATES DNA TOPOLOGY"/>
    <property type="match status" value="1"/>
</dbReference>
<dbReference type="SUPFAM" id="SSF52540">
    <property type="entry name" value="P-loop containing nucleoside triphosphate hydrolases"/>
    <property type="match status" value="1"/>
</dbReference>
<dbReference type="RefSeq" id="WP_040376028.1">
    <property type="nucleotide sequence ID" value="NZ_CP068053.1"/>
</dbReference>
<dbReference type="Gene3D" id="3.40.50.300">
    <property type="entry name" value="P-loop containing nucleotide triphosphate hydrolases"/>
    <property type="match status" value="1"/>
</dbReference>
<organism evidence="1 2">
    <name type="scientific">Peribacillus psychrosaccharolyticus</name>
    <name type="common">Bacillus psychrosaccharolyticus</name>
    <dbReference type="NCBI Taxonomy" id="1407"/>
    <lineage>
        <taxon>Bacteria</taxon>
        <taxon>Bacillati</taxon>
        <taxon>Bacillota</taxon>
        <taxon>Bacilli</taxon>
        <taxon>Bacillales</taxon>
        <taxon>Bacillaceae</taxon>
        <taxon>Peribacillus</taxon>
    </lineage>
</organism>
<dbReference type="KEGG" id="ppsr:I6J18_09775"/>
<evidence type="ECO:0000313" key="2">
    <source>
        <dbReference type="Proteomes" id="UP000595254"/>
    </source>
</evidence>
<protein>
    <submittedName>
        <fullName evidence="1">DNA topology modulation protein</fullName>
    </submittedName>
</protein>
<dbReference type="AlphaFoldDB" id="A0A974S206"/>
<proteinExistence type="predicted"/>
<evidence type="ECO:0000313" key="1">
    <source>
        <dbReference type="EMBL" id="QQT02094.1"/>
    </source>
</evidence>
<dbReference type="EMBL" id="CP068053">
    <property type="protein sequence ID" value="QQT02094.1"/>
    <property type="molecule type" value="Genomic_DNA"/>
</dbReference>
<dbReference type="NCBIfam" id="NF005994">
    <property type="entry name" value="PRK08118.1"/>
    <property type="match status" value="1"/>
</dbReference>
<sequence length="166" mass="19403">MKRVIILGCCGSGKSTLALKLAEKINSEVIHLDTLFWKPGWVQSSSEEFIMRQESLLTGDKWIVDGNYHGTLDLRLEPADTVIYLDFPTSLCLYRIVKRRVMYQGKTRPDMARDCPEKIDLEFFNYVRTFNRKKAPAIKKRLNNLEGKKVYLFKNSRQVEQFLHQI</sequence>